<keyword evidence="2" id="KW-0472">Membrane</keyword>
<organism evidence="3 4">
    <name type="scientific">Nanchangia anserum</name>
    <dbReference type="NCBI Taxonomy" id="2692125"/>
    <lineage>
        <taxon>Bacteria</taxon>
        <taxon>Bacillati</taxon>
        <taxon>Actinomycetota</taxon>
        <taxon>Actinomycetes</taxon>
        <taxon>Actinomycetales</taxon>
        <taxon>Actinomycetaceae</taxon>
        <taxon>Nanchangia</taxon>
    </lineage>
</organism>
<comment type="caution">
    <text evidence="3">The sequence shown here is derived from an EMBL/GenBank/DDBJ whole genome shotgun (WGS) entry which is preliminary data.</text>
</comment>
<proteinExistence type="predicted"/>
<gene>
    <name evidence="3" type="ORF">H8R10_04595</name>
</gene>
<evidence type="ECO:0000256" key="2">
    <source>
        <dbReference type="SAM" id="Phobius"/>
    </source>
</evidence>
<dbReference type="EMBL" id="JACRUO010000001">
    <property type="protein sequence ID" value="MBD3689506.1"/>
    <property type="molecule type" value="Genomic_DNA"/>
</dbReference>
<evidence type="ECO:0000313" key="4">
    <source>
        <dbReference type="Proteomes" id="UP000627538"/>
    </source>
</evidence>
<keyword evidence="2" id="KW-1133">Transmembrane helix</keyword>
<protein>
    <recommendedName>
        <fullName evidence="5">Late embryogenesis abundant protein</fullName>
    </recommendedName>
</protein>
<feature type="compositionally biased region" description="Low complexity" evidence="1">
    <location>
        <begin position="111"/>
        <end position="126"/>
    </location>
</feature>
<feature type="transmembrane region" description="Helical" evidence="2">
    <location>
        <begin position="176"/>
        <end position="194"/>
    </location>
</feature>
<accession>A0A8I0GC12</accession>
<name>A0A8I0GC12_9ACTO</name>
<feature type="compositionally biased region" description="Basic residues" evidence="1">
    <location>
        <begin position="131"/>
        <end position="144"/>
    </location>
</feature>
<evidence type="ECO:0008006" key="5">
    <source>
        <dbReference type="Google" id="ProtNLM"/>
    </source>
</evidence>
<evidence type="ECO:0000256" key="1">
    <source>
        <dbReference type="SAM" id="MobiDB-lite"/>
    </source>
</evidence>
<sequence>MGIPALLRAACGTQCLVKASKRYVAPRVDQLHDQVNLWTPRVVDAAQQVKQRIVEEAPVKAEVAKEKAATIVENSAMLQGAKQDALAVKDQLTNRAAQVTAQAADTAQSLSKQASKQADQAASRVADASKKASKASKKASKRASKRADKLAKRAGKAASKVERQANTRKSHRGLKFFLLVGPLLAVAGVAALLYRRSQPIEDPWAEEYWEDVDFRGGGCCAGKKADEAADKAGEVAADAADAAKDKADEVADKAQGLADKAAEKIGDAADKANDVAKKGAEKLDK</sequence>
<keyword evidence="2" id="KW-0812">Transmembrane</keyword>
<evidence type="ECO:0000313" key="3">
    <source>
        <dbReference type="EMBL" id="MBD3689506.1"/>
    </source>
</evidence>
<keyword evidence="4" id="KW-1185">Reference proteome</keyword>
<dbReference type="RefSeq" id="WP_191071547.1">
    <property type="nucleotide sequence ID" value="NZ_CP060506.1"/>
</dbReference>
<feature type="region of interest" description="Disordered" evidence="1">
    <location>
        <begin position="111"/>
        <end position="166"/>
    </location>
</feature>
<reference evidence="3 4" key="1">
    <citation type="submission" date="2020-08" db="EMBL/GenBank/DDBJ databases">
        <title>Winkia gen. nov., sp. nov., isolated from faeces of the Anser albifrons in China.</title>
        <authorList>
            <person name="Liu Q."/>
        </authorList>
    </citation>
    <scope>NUCLEOTIDE SEQUENCE [LARGE SCALE GENOMIC DNA]</scope>
    <source>
        <strain evidence="3 4">C62</strain>
    </source>
</reference>
<dbReference type="Proteomes" id="UP000627538">
    <property type="component" value="Unassembled WGS sequence"/>
</dbReference>
<dbReference type="AlphaFoldDB" id="A0A8I0GC12"/>